<evidence type="ECO:0000313" key="2">
    <source>
        <dbReference type="Proteomes" id="UP000191408"/>
    </source>
</evidence>
<proteinExistence type="predicted"/>
<organism evidence="1 2">
    <name type="scientific">Penicillium polonicum</name>
    <dbReference type="NCBI Taxonomy" id="60169"/>
    <lineage>
        <taxon>Eukaryota</taxon>
        <taxon>Fungi</taxon>
        <taxon>Dikarya</taxon>
        <taxon>Ascomycota</taxon>
        <taxon>Pezizomycotina</taxon>
        <taxon>Eurotiomycetes</taxon>
        <taxon>Eurotiomycetidae</taxon>
        <taxon>Eurotiales</taxon>
        <taxon>Aspergillaceae</taxon>
        <taxon>Penicillium</taxon>
    </lineage>
</organism>
<keyword evidence="2" id="KW-1185">Reference proteome</keyword>
<comment type="caution">
    <text evidence="1">The sequence shown here is derived from an EMBL/GenBank/DDBJ whole genome shotgun (WGS) entry which is preliminary data.</text>
</comment>
<name>A0A1V6NPU4_PENPO</name>
<sequence length="118" mass="12964">MHSIIAIVYRYPHSLAGSYGPVGVQSPTQVLSMTLELVLDLWAETTALAEMKPVAAKPPVADMAGETIRDENHLSRENYYDKPLFFLSCLLSNAWPTRVCPVLITAEDTPSAVDTQSE</sequence>
<reference evidence="2" key="1">
    <citation type="journal article" date="2017" name="Nat. Microbiol.">
        <title>Global analysis of biosynthetic gene clusters reveals vast potential of secondary metabolite production in Penicillium species.</title>
        <authorList>
            <person name="Nielsen J.C."/>
            <person name="Grijseels S."/>
            <person name="Prigent S."/>
            <person name="Ji B."/>
            <person name="Dainat J."/>
            <person name="Nielsen K.F."/>
            <person name="Frisvad J.C."/>
            <person name="Workman M."/>
            <person name="Nielsen J."/>
        </authorList>
    </citation>
    <scope>NUCLEOTIDE SEQUENCE [LARGE SCALE GENOMIC DNA]</scope>
    <source>
        <strain evidence="2">IBT 4502</strain>
    </source>
</reference>
<dbReference type="AlphaFoldDB" id="A0A1V6NPU4"/>
<evidence type="ECO:0000313" key="1">
    <source>
        <dbReference type="EMBL" id="OQD66754.1"/>
    </source>
</evidence>
<accession>A0A1V6NPU4</accession>
<dbReference type="Proteomes" id="UP000191408">
    <property type="component" value="Unassembled WGS sequence"/>
</dbReference>
<protein>
    <submittedName>
        <fullName evidence="1">Uncharacterized protein</fullName>
    </submittedName>
</protein>
<gene>
    <name evidence="1" type="ORF">PENPOL_c004G07310</name>
</gene>
<dbReference type="EMBL" id="MDYM01000004">
    <property type="protein sequence ID" value="OQD66754.1"/>
    <property type="molecule type" value="Genomic_DNA"/>
</dbReference>